<organism evidence="5 6">
    <name type="scientific">Tetraparma gracilis</name>
    <dbReference type="NCBI Taxonomy" id="2962635"/>
    <lineage>
        <taxon>Eukaryota</taxon>
        <taxon>Sar</taxon>
        <taxon>Stramenopiles</taxon>
        <taxon>Ochrophyta</taxon>
        <taxon>Bolidophyceae</taxon>
        <taxon>Parmales</taxon>
        <taxon>Triparmaceae</taxon>
        <taxon>Tetraparma</taxon>
    </lineage>
</organism>
<feature type="compositionally biased region" description="Pro residues" evidence="3">
    <location>
        <begin position="38"/>
        <end position="53"/>
    </location>
</feature>
<evidence type="ECO:0000256" key="3">
    <source>
        <dbReference type="SAM" id="MobiDB-lite"/>
    </source>
</evidence>
<dbReference type="PROSITE" id="PS51204">
    <property type="entry name" value="HSA"/>
    <property type="match status" value="1"/>
</dbReference>
<feature type="region of interest" description="Disordered" evidence="3">
    <location>
        <begin position="155"/>
        <end position="180"/>
    </location>
</feature>
<dbReference type="Pfam" id="PF07529">
    <property type="entry name" value="HSA"/>
    <property type="match status" value="1"/>
</dbReference>
<evidence type="ECO:0000259" key="4">
    <source>
        <dbReference type="PROSITE" id="PS51204"/>
    </source>
</evidence>
<name>A0ABQ6NBS9_9STRA</name>
<sequence>MSQDEEFARLKARREEILKELSPAPPPDEEKKASDPRLPVPMPTPRVPSSPPKLPRRRKCQWDYVLEEARWMATDFSKEAEWKRLQAKVLATAVAEELARRRSRAQEGGGGAAAAAETAAARRTARGAAALVATLLAATAAKGAYADEAPENARLLALPPLPPPPAPPPPSGGRGLPAAQLKAERARVAGLAPKDPAGLPAALLADAGGSFGIVLHSAPGKTARACGAAAAAARAGRGPVLLVVPPHRVALYRSLLPGDTVTLGRVGGGVPPPPEAALSGPATVVLCEHAVLRSAHYGARLHGDQWGLVVADLRGQVKSYGGVNGVVPKSAAESRTASWWGVLLSLSYARGNTVRRLLVDDGPACPSPPAAAADFAERRLLWCVPGYGSVERARELGDDAPADLARVCGPLAPLAAAPGERIVAVAMAPGGGQRAAYEALVGEYANARDGNEDITTPAALAALARALLDARKVVFSDFFGLHAARAAALAAAEQLASSDT</sequence>
<protein>
    <recommendedName>
        <fullName evidence="4">HSA domain-containing protein</fullName>
    </recommendedName>
</protein>
<reference evidence="5 6" key="1">
    <citation type="journal article" date="2023" name="Commun. Biol.">
        <title>Genome analysis of Parmales, the sister group of diatoms, reveals the evolutionary specialization of diatoms from phago-mixotrophs to photoautotrophs.</title>
        <authorList>
            <person name="Ban H."/>
            <person name="Sato S."/>
            <person name="Yoshikawa S."/>
            <person name="Yamada K."/>
            <person name="Nakamura Y."/>
            <person name="Ichinomiya M."/>
            <person name="Sato N."/>
            <person name="Blanc-Mathieu R."/>
            <person name="Endo H."/>
            <person name="Kuwata A."/>
            <person name="Ogata H."/>
        </authorList>
    </citation>
    <scope>NUCLEOTIDE SEQUENCE [LARGE SCALE GENOMIC DNA]</scope>
</reference>
<dbReference type="PANTHER" id="PTHR46459">
    <property type="entry name" value="E1A-BINDING PROTEIN P400-RELATED"/>
    <property type="match status" value="1"/>
</dbReference>
<dbReference type="PANTHER" id="PTHR46459:SF1">
    <property type="entry name" value="E1A-BINDING PROTEIN P400"/>
    <property type="match status" value="1"/>
</dbReference>
<dbReference type="InterPro" id="IPR014012">
    <property type="entry name" value="HSA_dom"/>
</dbReference>
<dbReference type="SMART" id="SM00573">
    <property type="entry name" value="HSA"/>
    <property type="match status" value="1"/>
</dbReference>
<feature type="region of interest" description="Disordered" evidence="3">
    <location>
        <begin position="12"/>
        <end position="58"/>
    </location>
</feature>
<evidence type="ECO:0000256" key="1">
    <source>
        <dbReference type="ARBA" id="ARBA00004123"/>
    </source>
</evidence>
<proteinExistence type="predicted"/>
<evidence type="ECO:0000313" key="5">
    <source>
        <dbReference type="EMBL" id="GMI55979.1"/>
    </source>
</evidence>
<feature type="non-terminal residue" evidence="5">
    <location>
        <position position="500"/>
    </location>
</feature>
<feature type="compositionally biased region" description="Pro residues" evidence="3">
    <location>
        <begin position="159"/>
        <end position="171"/>
    </location>
</feature>
<comment type="caution">
    <text evidence="5">The sequence shown here is derived from an EMBL/GenBank/DDBJ whole genome shotgun (WGS) entry which is preliminary data.</text>
</comment>
<accession>A0ABQ6NBS9</accession>
<feature type="domain" description="HSA" evidence="4">
    <location>
        <begin position="49"/>
        <end position="128"/>
    </location>
</feature>
<evidence type="ECO:0000256" key="2">
    <source>
        <dbReference type="ARBA" id="ARBA00023242"/>
    </source>
</evidence>
<evidence type="ECO:0000313" key="6">
    <source>
        <dbReference type="Proteomes" id="UP001165060"/>
    </source>
</evidence>
<keyword evidence="2" id="KW-0539">Nucleus</keyword>
<keyword evidence="6" id="KW-1185">Reference proteome</keyword>
<dbReference type="Proteomes" id="UP001165060">
    <property type="component" value="Unassembled WGS sequence"/>
</dbReference>
<gene>
    <name evidence="5" type="ORF">TeGR_g8842</name>
</gene>
<comment type="subcellular location">
    <subcellularLocation>
        <location evidence="1">Nucleus</location>
    </subcellularLocation>
</comment>
<dbReference type="EMBL" id="BRYB01006735">
    <property type="protein sequence ID" value="GMI55979.1"/>
    <property type="molecule type" value="Genomic_DNA"/>
</dbReference>